<keyword evidence="2" id="KW-1185">Reference proteome</keyword>
<evidence type="ECO:0000313" key="2">
    <source>
        <dbReference type="Proteomes" id="UP001499915"/>
    </source>
</evidence>
<sequence length="464" mass="51840">MRKLGTLLGVLVLVTAAAYGVYWYQVKSKVDELVVQLAPFASVQYGAIYAHPNGTVGVNALSISPHQVHSPILVEQVRVRTGSPLDLVFGSDEPPEELFVSLKRVEQSLESALFHDMQKQMDQAREANPLYVSPSALGCGSIRQFDVNTTRMMGYRDLLMDVDLHYRGDENARKISFEAQVDIDKLADTRMELVFSADPAQLKNPMMATGSARLNKLVVDYRDRGYNQRRVNLCAREAEMRPADYHAHHLELFQRWLEVNAIELPHGWLPAYKELQQDGATLTMAMNPVGGFGSAELMMMQDPQYLIEKLNPTVKVNDAPLNLDGIKWDELAMQFALASSGSQVAREREQMPLEQGSEVAEAVSESQVENTAEDTTEGAVASVTSARVSKPAKPVAKRFRATPVGQLESHIGANVRIFTYFGNDVEGRLVAVDQQGVRVLQRLRQGMAEYPLEYKRIQQVEVYR</sequence>
<dbReference type="RefSeq" id="WP_343806490.1">
    <property type="nucleotide sequence ID" value="NZ_BAAAET010000003.1"/>
</dbReference>
<evidence type="ECO:0008006" key="3">
    <source>
        <dbReference type="Google" id="ProtNLM"/>
    </source>
</evidence>
<proteinExistence type="predicted"/>
<name>A0ABN1I871_9GAMM</name>
<accession>A0ABN1I871</accession>
<organism evidence="1 2">
    <name type="scientific">Marinobacterium maritimum</name>
    <dbReference type="NCBI Taxonomy" id="500162"/>
    <lineage>
        <taxon>Bacteria</taxon>
        <taxon>Pseudomonadati</taxon>
        <taxon>Pseudomonadota</taxon>
        <taxon>Gammaproteobacteria</taxon>
        <taxon>Oceanospirillales</taxon>
        <taxon>Oceanospirillaceae</taxon>
        <taxon>Marinobacterium</taxon>
    </lineage>
</organism>
<dbReference type="EMBL" id="BAAAET010000003">
    <property type="protein sequence ID" value="GAA0696284.1"/>
    <property type="molecule type" value="Genomic_DNA"/>
</dbReference>
<protein>
    <recommendedName>
        <fullName evidence="3">DUF4340 domain-containing protein</fullName>
    </recommendedName>
</protein>
<reference evidence="1 2" key="1">
    <citation type="journal article" date="2019" name="Int. J. Syst. Evol. Microbiol.">
        <title>The Global Catalogue of Microorganisms (GCM) 10K type strain sequencing project: providing services to taxonomists for standard genome sequencing and annotation.</title>
        <authorList>
            <consortium name="The Broad Institute Genomics Platform"/>
            <consortium name="The Broad Institute Genome Sequencing Center for Infectious Disease"/>
            <person name="Wu L."/>
            <person name="Ma J."/>
        </authorList>
    </citation>
    <scope>NUCLEOTIDE SEQUENCE [LARGE SCALE GENOMIC DNA]</scope>
    <source>
        <strain evidence="1 2">JCM 15134</strain>
    </source>
</reference>
<gene>
    <name evidence="1" type="ORF">GCM10009104_25340</name>
</gene>
<evidence type="ECO:0000313" key="1">
    <source>
        <dbReference type="EMBL" id="GAA0696284.1"/>
    </source>
</evidence>
<dbReference type="Proteomes" id="UP001499915">
    <property type="component" value="Unassembled WGS sequence"/>
</dbReference>
<comment type="caution">
    <text evidence="1">The sequence shown here is derived from an EMBL/GenBank/DDBJ whole genome shotgun (WGS) entry which is preliminary data.</text>
</comment>